<keyword evidence="10" id="KW-1185">Reference proteome</keyword>
<dbReference type="RefSeq" id="WP_057889800.1">
    <property type="nucleotide sequence ID" value="NZ_AZFE01000031.1"/>
</dbReference>
<dbReference type="InterPro" id="IPR011606">
    <property type="entry name" value="Brnchd-chn_aa_trnsp_permease"/>
</dbReference>
<dbReference type="Proteomes" id="UP000051697">
    <property type="component" value="Unassembled WGS sequence"/>
</dbReference>
<evidence type="ECO:0000256" key="1">
    <source>
        <dbReference type="ARBA" id="ARBA00004651"/>
    </source>
</evidence>
<accession>A0A0R1RDZ7</accession>
<keyword evidence="3" id="KW-0813">Transport</keyword>
<sequence length="234" mass="25485">MNTELTFQAGIKDVIPTLLGYIGVGLAYGIVAQTSHLSLLTVALLCLIVYAGAAQFAITTMLVSVSPITTIILSVFLINSRMILMSTSMAQYFKQESLKANIAIGTLLTDETFALGMNKASITNGKLNFKWFNATNLVAYFVWCIACLIGVLAGNLITDPQALGLDFAIISMFIGLLYLQMISDRRRKLSIQLSVVLVVLISFIIYGRFLNTEISLLLSVLTACLVGMVLEDEH</sequence>
<dbReference type="STRING" id="1423778.FC70_GL000841"/>
<evidence type="ECO:0000313" key="9">
    <source>
        <dbReference type="EMBL" id="KRL55245.1"/>
    </source>
</evidence>
<feature type="transmembrane region" description="Helical" evidence="8">
    <location>
        <begin position="39"/>
        <end position="58"/>
    </location>
</feature>
<evidence type="ECO:0000256" key="3">
    <source>
        <dbReference type="ARBA" id="ARBA00022448"/>
    </source>
</evidence>
<protein>
    <submittedName>
        <fullName evidence="9">Amino acid transport protein</fullName>
    </submittedName>
</protein>
<feature type="transmembrane region" description="Helical" evidence="8">
    <location>
        <begin position="163"/>
        <end position="182"/>
    </location>
</feature>
<keyword evidence="4" id="KW-1003">Cell membrane</keyword>
<dbReference type="GO" id="GO:1903785">
    <property type="term" value="P:L-valine transmembrane transport"/>
    <property type="evidence" value="ECO:0007669"/>
    <property type="project" value="TreeGrafter"/>
</dbReference>
<feature type="transmembrane region" description="Helical" evidence="8">
    <location>
        <begin position="137"/>
        <end position="157"/>
    </location>
</feature>
<evidence type="ECO:0000313" key="10">
    <source>
        <dbReference type="Proteomes" id="UP000051697"/>
    </source>
</evidence>
<dbReference type="OrthoDB" id="3177005at2"/>
<name>A0A0R1RDZ7_9LACO</name>
<evidence type="ECO:0000256" key="7">
    <source>
        <dbReference type="ARBA" id="ARBA00023136"/>
    </source>
</evidence>
<keyword evidence="7 8" id="KW-0472">Membrane</keyword>
<organism evidence="9 10">
    <name type="scientific">Paucilactobacillus oligofermentans DSM 15707 = LMG 22743</name>
    <dbReference type="NCBI Taxonomy" id="1423778"/>
    <lineage>
        <taxon>Bacteria</taxon>
        <taxon>Bacillati</taxon>
        <taxon>Bacillota</taxon>
        <taxon>Bacilli</taxon>
        <taxon>Lactobacillales</taxon>
        <taxon>Lactobacillaceae</taxon>
        <taxon>Paucilactobacillus</taxon>
    </lineage>
</organism>
<proteinExistence type="inferred from homology"/>
<dbReference type="PANTHER" id="PTHR34979">
    <property type="entry name" value="INNER MEMBRANE PROTEIN YGAZ"/>
    <property type="match status" value="1"/>
</dbReference>
<gene>
    <name evidence="9" type="ORF">FC70_GL000841</name>
</gene>
<comment type="subcellular location">
    <subcellularLocation>
        <location evidence="1">Cell membrane</location>
        <topology evidence="1">Multi-pass membrane protein</topology>
    </subcellularLocation>
</comment>
<evidence type="ECO:0000256" key="5">
    <source>
        <dbReference type="ARBA" id="ARBA00022692"/>
    </source>
</evidence>
<reference evidence="9 10" key="1">
    <citation type="journal article" date="2015" name="Genome Announc.">
        <title>Expanding the biotechnology potential of lactobacilli through comparative genomics of 213 strains and associated genera.</title>
        <authorList>
            <person name="Sun Z."/>
            <person name="Harris H.M."/>
            <person name="McCann A."/>
            <person name="Guo C."/>
            <person name="Argimon S."/>
            <person name="Zhang W."/>
            <person name="Yang X."/>
            <person name="Jeffery I.B."/>
            <person name="Cooney J.C."/>
            <person name="Kagawa T.F."/>
            <person name="Liu W."/>
            <person name="Song Y."/>
            <person name="Salvetti E."/>
            <person name="Wrobel A."/>
            <person name="Rasinkangas P."/>
            <person name="Parkhill J."/>
            <person name="Rea M.C."/>
            <person name="O'Sullivan O."/>
            <person name="Ritari J."/>
            <person name="Douillard F.P."/>
            <person name="Paul Ross R."/>
            <person name="Yang R."/>
            <person name="Briner A.E."/>
            <person name="Felis G.E."/>
            <person name="de Vos W.M."/>
            <person name="Barrangou R."/>
            <person name="Klaenhammer T.R."/>
            <person name="Caufield P.W."/>
            <person name="Cui Y."/>
            <person name="Zhang H."/>
            <person name="O'Toole P.W."/>
        </authorList>
    </citation>
    <scope>NUCLEOTIDE SEQUENCE [LARGE SCALE GENOMIC DNA]</scope>
    <source>
        <strain evidence="9 10">DSM 15707</strain>
    </source>
</reference>
<feature type="transmembrane region" description="Helical" evidence="8">
    <location>
        <begin position="14"/>
        <end position="32"/>
    </location>
</feature>
<keyword evidence="6 8" id="KW-1133">Transmembrane helix</keyword>
<evidence type="ECO:0000256" key="4">
    <source>
        <dbReference type="ARBA" id="ARBA00022475"/>
    </source>
</evidence>
<dbReference type="GO" id="GO:0005886">
    <property type="term" value="C:plasma membrane"/>
    <property type="evidence" value="ECO:0007669"/>
    <property type="project" value="UniProtKB-SubCell"/>
</dbReference>
<dbReference type="PATRIC" id="fig|1423778.4.peg.874"/>
<dbReference type="Pfam" id="PF03591">
    <property type="entry name" value="AzlC"/>
    <property type="match status" value="1"/>
</dbReference>
<comment type="similarity">
    <text evidence="2">Belongs to the AzlC family.</text>
</comment>
<comment type="caution">
    <text evidence="9">The sequence shown here is derived from an EMBL/GenBank/DDBJ whole genome shotgun (WGS) entry which is preliminary data.</text>
</comment>
<feature type="transmembrane region" description="Helical" evidence="8">
    <location>
        <begin position="189"/>
        <end position="208"/>
    </location>
</feature>
<feature type="transmembrane region" description="Helical" evidence="8">
    <location>
        <begin position="64"/>
        <end position="84"/>
    </location>
</feature>
<dbReference type="EMBL" id="AZFE01000031">
    <property type="protein sequence ID" value="KRL55245.1"/>
    <property type="molecule type" value="Genomic_DNA"/>
</dbReference>
<keyword evidence="5 8" id="KW-0812">Transmembrane</keyword>
<dbReference type="PANTHER" id="PTHR34979:SF1">
    <property type="entry name" value="INNER MEMBRANE PROTEIN YGAZ"/>
    <property type="match status" value="1"/>
</dbReference>
<evidence type="ECO:0000256" key="2">
    <source>
        <dbReference type="ARBA" id="ARBA00010735"/>
    </source>
</evidence>
<evidence type="ECO:0000256" key="6">
    <source>
        <dbReference type="ARBA" id="ARBA00022989"/>
    </source>
</evidence>
<dbReference type="AlphaFoldDB" id="A0A0R1RDZ7"/>
<evidence type="ECO:0000256" key="8">
    <source>
        <dbReference type="SAM" id="Phobius"/>
    </source>
</evidence>
<dbReference type="KEGG" id="lol:LACOL_0457"/>